<dbReference type="Gene3D" id="3.30.470.20">
    <property type="entry name" value="ATP-grasp fold, B domain"/>
    <property type="match status" value="1"/>
</dbReference>
<dbReference type="InterPro" id="IPR015813">
    <property type="entry name" value="Pyrv/PenolPyrv_kinase-like_dom"/>
</dbReference>
<dbReference type="SUPFAM" id="SSF52009">
    <property type="entry name" value="Phosphohistidine domain"/>
    <property type="match status" value="1"/>
</dbReference>
<dbReference type="Pfam" id="PF01326">
    <property type="entry name" value="PPDK_N"/>
    <property type="match status" value="1"/>
</dbReference>
<evidence type="ECO:0000256" key="9">
    <source>
        <dbReference type="ARBA" id="ARBA00022777"/>
    </source>
</evidence>
<dbReference type="Pfam" id="PF02896">
    <property type="entry name" value="PEP-utilizers_C"/>
    <property type="match status" value="1"/>
</dbReference>
<comment type="catalytic activity">
    <reaction evidence="13">
        <text>pyruvate + ATP + H2O = phosphoenolpyruvate + AMP + phosphate + 2 H(+)</text>
        <dbReference type="Rhea" id="RHEA:11364"/>
        <dbReference type="ChEBI" id="CHEBI:15361"/>
        <dbReference type="ChEBI" id="CHEBI:15377"/>
        <dbReference type="ChEBI" id="CHEBI:15378"/>
        <dbReference type="ChEBI" id="CHEBI:30616"/>
        <dbReference type="ChEBI" id="CHEBI:43474"/>
        <dbReference type="ChEBI" id="CHEBI:58702"/>
        <dbReference type="ChEBI" id="CHEBI:456215"/>
        <dbReference type="EC" id="2.7.9.2"/>
    </reaction>
</comment>
<reference evidence="17" key="1">
    <citation type="submission" date="2018-05" db="EMBL/GenBank/DDBJ databases">
        <authorList>
            <person name="Lanie J.A."/>
            <person name="Ng W.-L."/>
            <person name="Kazmierczak K.M."/>
            <person name="Andrzejewski T.M."/>
            <person name="Davidsen T.M."/>
            <person name="Wayne K.J."/>
            <person name="Tettelin H."/>
            <person name="Glass J.I."/>
            <person name="Rusch D."/>
            <person name="Podicherti R."/>
            <person name="Tsui H.-C.T."/>
            <person name="Winkler M.E."/>
        </authorList>
    </citation>
    <scope>NUCLEOTIDE SEQUENCE</scope>
</reference>
<evidence type="ECO:0000256" key="3">
    <source>
        <dbReference type="ARBA" id="ARBA00004742"/>
    </source>
</evidence>
<dbReference type="InterPro" id="IPR040442">
    <property type="entry name" value="Pyrv_kinase-like_dom_sf"/>
</dbReference>
<dbReference type="SUPFAM" id="SSF51621">
    <property type="entry name" value="Phosphoenolpyruvate/pyruvate domain"/>
    <property type="match status" value="1"/>
</dbReference>
<dbReference type="InterPro" id="IPR000121">
    <property type="entry name" value="PEP_util_C"/>
</dbReference>
<gene>
    <name evidence="17" type="ORF">METZ01_LOCUS115934</name>
</gene>
<organism evidence="17">
    <name type="scientific">marine metagenome</name>
    <dbReference type="NCBI Taxonomy" id="408172"/>
    <lineage>
        <taxon>unclassified sequences</taxon>
        <taxon>metagenomes</taxon>
        <taxon>ecological metagenomes</taxon>
    </lineage>
</organism>
<dbReference type="EMBL" id="UINC01014870">
    <property type="protein sequence ID" value="SVA63080.1"/>
    <property type="molecule type" value="Genomic_DNA"/>
</dbReference>
<dbReference type="NCBIfam" id="TIGR01418">
    <property type="entry name" value="PEP_synth"/>
    <property type="match status" value="1"/>
</dbReference>
<keyword evidence="6" id="KW-0808">Transferase</keyword>
<dbReference type="PANTHER" id="PTHR43030">
    <property type="entry name" value="PHOSPHOENOLPYRUVATE SYNTHASE"/>
    <property type="match status" value="1"/>
</dbReference>
<dbReference type="PROSITE" id="PS00742">
    <property type="entry name" value="PEP_ENZYMES_2"/>
    <property type="match status" value="1"/>
</dbReference>
<evidence type="ECO:0000256" key="10">
    <source>
        <dbReference type="ARBA" id="ARBA00022840"/>
    </source>
</evidence>
<evidence type="ECO:0000256" key="5">
    <source>
        <dbReference type="ARBA" id="ARBA00011996"/>
    </source>
</evidence>
<evidence type="ECO:0000259" key="15">
    <source>
        <dbReference type="Pfam" id="PF01326"/>
    </source>
</evidence>
<dbReference type="PIRSF" id="PIRSF000854">
    <property type="entry name" value="PEP_synthase"/>
    <property type="match status" value="1"/>
</dbReference>
<evidence type="ECO:0000259" key="14">
    <source>
        <dbReference type="Pfam" id="PF00391"/>
    </source>
</evidence>
<dbReference type="UniPathway" id="UPA00138"/>
<dbReference type="GO" id="GO:0005524">
    <property type="term" value="F:ATP binding"/>
    <property type="evidence" value="ECO:0007669"/>
    <property type="project" value="UniProtKB-KW"/>
</dbReference>
<dbReference type="Gene3D" id="3.30.1490.20">
    <property type="entry name" value="ATP-grasp fold, A domain"/>
    <property type="match status" value="1"/>
</dbReference>
<keyword evidence="11" id="KW-0460">Magnesium</keyword>
<sequence>MHRYLKKLNEIKISHLNSVGGKNASLGEMMNNLDELNINLPQGYALTTEAYNDFIKENEIGPYIQSALNNKDLSDIQELHSVGQVIRERMLSSKLSKSITEATAIAWDNLNPNNDKSFSVAVRSSATTEDLPTASFAGQMESYLNISSADEINKAVLSVYASLFTDRAISYRQHHNFDHNQISMAVCIQQMIRSDLSSSGVMFTVDTESGCKDLIVINSSFGLGELLVKGLVNPDEFYLFKPSLRNNKFSIIKKNMGNKTTKMVYSKNKGHDHSVQIVDLNQADRSKFSISDDEIVALGKLGLSIEKHFGKPMDIEWAKDGSDGKLYILQARPETVVSLQEHNLHDYQIKSKGKLLATGRSVGYGLGIGKAKIISNLEDMYLIDEGDILVTDHTEPNWEPVMKKTAAIITNQGGRTCHAAIIARELGIPAVVGCLDATTNIQDQSTISVSCAEGDQGFVYEGSIEYELFTKKIESLPKITTKIMLNIGNPDRAFYFASMPNDGVGLARIEFIINRMIGIHPNAIVDFLNLDEELQLNIKEISAGYKSPTEFYISKLAEGISTIAAAFYPKPVIVRLSDFKSNEYANLVGGNAFELEEENPMLGFRGASRYLDPLFQPCFKMECDAILKARETMGLDNIQVMVPFVRTIEEASKTLEILELNGLKRGKKGLKIIMMCELPSNALMAKEFLKYFDGMSIGSNDLTQLTLGIDRDSGLVADGFDERDKSVKKLLQLAIQACKEEDKYIGICGQGPSDYPDFAKWLSDQGIESISLNPDSVIKTWIEIAQ</sequence>
<feature type="domain" description="Pyruvate phosphate dikinase AMP/ATP-binding" evidence="15">
    <location>
        <begin position="17"/>
        <end position="341"/>
    </location>
</feature>
<dbReference type="InterPro" id="IPR008279">
    <property type="entry name" value="PEP-util_enz_mobile_dom"/>
</dbReference>
<evidence type="ECO:0000256" key="12">
    <source>
        <dbReference type="ARBA" id="ARBA00033470"/>
    </source>
</evidence>
<dbReference type="InterPro" id="IPR013815">
    <property type="entry name" value="ATP_grasp_subdomain_1"/>
</dbReference>
<evidence type="ECO:0000256" key="4">
    <source>
        <dbReference type="ARBA" id="ARBA00007837"/>
    </source>
</evidence>
<dbReference type="InterPro" id="IPR002192">
    <property type="entry name" value="PPDK_AMP/ATP-bd"/>
</dbReference>
<feature type="domain" description="PEP-utilising enzyme C-terminal" evidence="16">
    <location>
        <begin position="476"/>
        <end position="785"/>
    </location>
</feature>
<keyword evidence="10" id="KW-0067">ATP-binding</keyword>
<dbReference type="SUPFAM" id="SSF56059">
    <property type="entry name" value="Glutathione synthetase ATP-binding domain-like"/>
    <property type="match status" value="1"/>
</dbReference>
<dbReference type="GO" id="GO:0008986">
    <property type="term" value="F:pyruvate, water dikinase activity"/>
    <property type="evidence" value="ECO:0007669"/>
    <property type="project" value="UniProtKB-EC"/>
</dbReference>
<proteinExistence type="inferred from homology"/>
<feature type="domain" description="PEP-utilising enzyme mobile" evidence="14">
    <location>
        <begin position="383"/>
        <end position="454"/>
    </location>
</feature>
<evidence type="ECO:0000256" key="1">
    <source>
        <dbReference type="ARBA" id="ARBA00001946"/>
    </source>
</evidence>
<dbReference type="EC" id="2.7.9.2" evidence="5"/>
<dbReference type="InterPro" id="IPR036637">
    <property type="entry name" value="Phosphohistidine_dom_sf"/>
</dbReference>
<comment type="cofactor">
    <cofactor evidence="1">
        <name>Mg(2+)</name>
        <dbReference type="ChEBI" id="CHEBI:18420"/>
    </cofactor>
</comment>
<evidence type="ECO:0000256" key="11">
    <source>
        <dbReference type="ARBA" id="ARBA00022842"/>
    </source>
</evidence>
<dbReference type="PROSITE" id="PS00370">
    <property type="entry name" value="PEP_ENZYMES_PHOS_SITE"/>
    <property type="match status" value="1"/>
</dbReference>
<dbReference type="GO" id="GO:0046872">
    <property type="term" value="F:metal ion binding"/>
    <property type="evidence" value="ECO:0007669"/>
    <property type="project" value="UniProtKB-KW"/>
</dbReference>
<dbReference type="Gene3D" id="3.50.30.10">
    <property type="entry name" value="Phosphohistidine domain"/>
    <property type="match status" value="1"/>
</dbReference>
<comment type="similarity">
    <text evidence="4">Belongs to the PEP-utilizing enzyme family.</text>
</comment>
<comment type="function">
    <text evidence="2">Catalyzes the phosphorylation of pyruvate to phosphoenolpyruvate.</text>
</comment>
<evidence type="ECO:0000256" key="8">
    <source>
        <dbReference type="ARBA" id="ARBA00022741"/>
    </source>
</evidence>
<evidence type="ECO:0000256" key="6">
    <source>
        <dbReference type="ARBA" id="ARBA00022679"/>
    </source>
</evidence>
<dbReference type="AlphaFoldDB" id="A0A381XEN6"/>
<name>A0A381XEN6_9ZZZZ</name>
<evidence type="ECO:0000256" key="2">
    <source>
        <dbReference type="ARBA" id="ARBA00002988"/>
    </source>
</evidence>
<evidence type="ECO:0000259" key="16">
    <source>
        <dbReference type="Pfam" id="PF02896"/>
    </source>
</evidence>
<dbReference type="FunFam" id="3.30.470.20:FF:000017">
    <property type="entry name" value="Phosphoenolpyruvate synthase"/>
    <property type="match status" value="1"/>
</dbReference>
<evidence type="ECO:0000313" key="17">
    <source>
        <dbReference type="EMBL" id="SVA63080.1"/>
    </source>
</evidence>
<dbReference type="GO" id="GO:0006094">
    <property type="term" value="P:gluconeogenesis"/>
    <property type="evidence" value="ECO:0007669"/>
    <property type="project" value="UniProtKB-UniPathway"/>
</dbReference>
<evidence type="ECO:0000256" key="13">
    <source>
        <dbReference type="ARBA" id="ARBA00047700"/>
    </source>
</evidence>
<protein>
    <recommendedName>
        <fullName evidence="5">pyruvate, water dikinase</fullName>
        <ecNumber evidence="5">2.7.9.2</ecNumber>
    </recommendedName>
    <alternativeName>
        <fullName evidence="12">Pyruvate, water dikinase</fullName>
    </alternativeName>
</protein>
<dbReference type="Gene3D" id="3.20.20.60">
    <property type="entry name" value="Phosphoenolpyruvate-binding domains"/>
    <property type="match status" value="1"/>
</dbReference>
<keyword evidence="8" id="KW-0547">Nucleotide-binding</keyword>
<dbReference type="InterPro" id="IPR006319">
    <property type="entry name" value="PEP_synth"/>
</dbReference>
<dbReference type="Pfam" id="PF00391">
    <property type="entry name" value="PEP-utilizers"/>
    <property type="match status" value="1"/>
</dbReference>
<dbReference type="FunFam" id="3.20.20.60:FF:000010">
    <property type="entry name" value="Phosphoenolpyruvate synthase"/>
    <property type="match status" value="1"/>
</dbReference>
<keyword evidence="7" id="KW-0479">Metal-binding</keyword>
<dbReference type="NCBIfam" id="NF005057">
    <property type="entry name" value="PRK06464.1"/>
    <property type="match status" value="1"/>
</dbReference>
<accession>A0A381XEN6</accession>
<dbReference type="InterPro" id="IPR023151">
    <property type="entry name" value="PEP_util_CS"/>
</dbReference>
<keyword evidence="9" id="KW-0418">Kinase</keyword>
<comment type="pathway">
    <text evidence="3">Carbohydrate biosynthesis; gluconeogenesis.</text>
</comment>
<dbReference type="PANTHER" id="PTHR43030:SF1">
    <property type="entry name" value="PHOSPHOENOLPYRUVATE SYNTHASE"/>
    <property type="match status" value="1"/>
</dbReference>
<dbReference type="FunFam" id="3.30.1490.20:FF:000010">
    <property type="entry name" value="Phosphoenolpyruvate synthase"/>
    <property type="match status" value="1"/>
</dbReference>
<dbReference type="InterPro" id="IPR018274">
    <property type="entry name" value="PEP_util_AS"/>
</dbReference>
<evidence type="ECO:0000256" key="7">
    <source>
        <dbReference type="ARBA" id="ARBA00022723"/>
    </source>
</evidence>